<proteinExistence type="inferred from homology"/>
<evidence type="ECO:0000256" key="3">
    <source>
        <dbReference type="ARBA" id="ARBA00006958"/>
    </source>
</evidence>
<dbReference type="GO" id="GO:0016787">
    <property type="term" value="F:hydrolase activity"/>
    <property type="evidence" value="ECO:0007669"/>
    <property type="project" value="UniProtKB-KW"/>
</dbReference>
<evidence type="ECO:0000256" key="5">
    <source>
        <dbReference type="ARBA" id="ARBA00022723"/>
    </source>
</evidence>
<protein>
    <submittedName>
        <fullName evidence="10 11">Harbinger transposase-derived nuclease domain-containing protein</fullName>
    </submittedName>
</protein>
<dbReference type="Proteomes" id="UP000215914">
    <property type="component" value="Chromosome 14"/>
</dbReference>
<comment type="subcellular location">
    <subcellularLocation>
        <location evidence="2">Nucleus</location>
    </subcellularLocation>
</comment>
<evidence type="ECO:0000259" key="9">
    <source>
        <dbReference type="Pfam" id="PF13359"/>
    </source>
</evidence>
<feature type="compositionally biased region" description="Acidic residues" evidence="8">
    <location>
        <begin position="10"/>
        <end position="26"/>
    </location>
</feature>
<feature type="domain" description="DDE Tnp4" evidence="9">
    <location>
        <begin position="43"/>
        <end position="100"/>
    </location>
</feature>
<reference evidence="10 12" key="1">
    <citation type="journal article" date="2017" name="Nature">
        <title>The sunflower genome provides insights into oil metabolism, flowering and Asterid evolution.</title>
        <authorList>
            <person name="Badouin H."/>
            <person name="Gouzy J."/>
            <person name="Grassa C.J."/>
            <person name="Murat F."/>
            <person name="Staton S.E."/>
            <person name="Cottret L."/>
            <person name="Lelandais-Briere C."/>
            <person name="Owens G.L."/>
            <person name="Carrere S."/>
            <person name="Mayjonade B."/>
            <person name="Legrand L."/>
            <person name="Gill N."/>
            <person name="Kane N.C."/>
            <person name="Bowers J.E."/>
            <person name="Hubner S."/>
            <person name="Bellec A."/>
            <person name="Berard A."/>
            <person name="Berges H."/>
            <person name="Blanchet N."/>
            <person name="Boniface M.C."/>
            <person name="Brunel D."/>
            <person name="Catrice O."/>
            <person name="Chaidir N."/>
            <person name="Claudel C."/>
            <person name="Donnadieu C."/>
            <person name="Faraut T."/>
            <person name="Fievet G."/>
            <person name="Helmstetter N."/>
            <person name="King M."/>
            <person name="Knapp S.J."/>
            <person name="Lai Z."/>
            <person name="Le Paslier M.C."/>
            <person name="Lippi Y."/>
            <person name="Lorenzon L."/>
            <person name="Mandel J.R."/>
            <person name="Marage G."/>
            <person name="Marchand G."/>
            <person name="Marquand E."/>
            <person name="Bret-Mestries E."/>
            <person name="Morien E."/>
            <person name="Nambeesan S."/>
            <person name="Nguyen T."/>
            <person name="Pegot-Espagnet P."/>
            <person name="Pouilly N."/>
            <person name="Raftis F."/>
            <person name="Sallet E."/>
            <person name="Schiex T."/>
            <person name="Thomas J."/>
            <person name="Vandecasteele C."/>
            <person name="Vares D."/>
            <person name="Vear F."/>
            <person name="Vautrin S."/>
            <person name="Crespi M."/>
            <person name="Mangin B."/>
            <person name="Burke J.M."/>
            <person name="Salse J."/>
            <person name="Munos S."/>
            <person name="Vincourt P."/>
            <person name="Rieseberg L.H."/>
            <person name="Langlade N.B."/>
        </authorList>
    </citation>
    <scope>NUCLEOTIDE SEQUENCE [LARGE SCALE GENOMIC DNA]</scope>
    <source>
        <strain evidence="12">cv. SF193</strain>
        <tissue evidence="10">Leaves</tissue>
    </source>
</reference>
<keyword evidence="4" id="KW-0540">Nuclease</keyword>
<evidence type="ECO:0000256" key="6">
    <source>
        <dbReference type="ARBA" id="ARBA00022801"/>
    </source>
</evidence>
<comment type="similarity">
    <text evidence="3">Belongs to the HARBI1 family.</text>
</comment>
<dbReference type="InterPro" id="IPR045249">
    <property type="entry name" value="HARBI1-like"/>
</dbReference>
<evidence type="ECO:0000313" key="10">
    <source>
        <dbReference type="EMBL" id="KAF5759427.1"/>
    </source>
</evidence>
<keyword evidence="7" id="KW-0539">Nucleus</keyword>
<dbReference type="InParanoid" id="A0A251SIP9"/>
<evidence type="ECO:0000256" key="1">
    <source>
        <dbReference type="ARBA" id="ARBA00001968"/>
    </source>
</evidence>
<name>A0A251SIP9_HELAN</name>
<evidence type="ECO:0000313" key="12">
    <source>
        <dbReference type="Proteomes" id="UP000215914"/>
    </source>
</evidence>
<dbReference type="PANTHER" id="PTHR22930">
    <property type="match status" value="1"/>
</dbReference>
<organism evidence="11 12">
    <name type="scientific">Helianthus annuus</name>
    <name type="common">Common sunflower</name>
    <dbReference type="NCBI Taxonomy" id="4232"/>
    <lineage>
        <taxon>Eukaryota</taxon>
        <taxon>Viridiplantae</taxon>
        <taxon>Streptophyta</taxon>
        <taxon>Embryophyta</taxon>
        <taxon>Tracheophyta</taxon>
        <taxon>Spermatophyta</taxon>
        <taxon>Magnoliopsida</taxon>
        <taxon>eudicotyledons</taxon>
        <taxon>Gunneridae</taxon>
        <taxon>Pentapetalae</taxon>
        <taxon>asterids</taxon>
        <taxon>campanulids</taxon>
        <taxon>Asterales</taxon>
        <taxon>Asteraceae</taxon>
        <taxon>Asteroideae</taxon>
        <taxon>Heliantheae alliance</taxon>
        <taxon>Heliantheae</taxon>
        <taxon>Helianthus</taxon>
    </lineage>
</organism>
<evidence type="ECO:0000256" key="8">
    <source>
        <dbReference type="SAM" id="MobiDB-lite"/>
    </source>
</evidence>
<dbReference type="PANTHER" id="PTHR22930:SF221">
    <property type="entry name" value="NUCLEASE HARBI1"/>
    <property type="match status" value="1"/>
</dbReference>
<dbReference type="GO" id="GO:0005634">
    <property type="term" value="C:nucleus"/>
    <property type="evidence" value="ECO:0007669"/>
    <property type="project" value="UniProtKB-SubCell"/>
</dbReference>
<dbReference type="EMBL" id="MNCJ02000331">
    <property type="protein sequence ID" value="KAF5759427.1"/>
    <property type="molecule type" value="Genomic_DNA"/>
</dbReference>
<accession>A0A251SIP9</accession>
<reference evidence="10" key="3">
    <citation type="submission" date="2020-06" db="EMBL/GenBank/DDBJ databases">
        <title>Helianthus annuus Genome sequencing and assembly Release 2.</title>
        <authorList>
            <person name="Gouzy J."/>
            <person name="Langlade N."/>
            <person name="Munos S."/>
        </authorList>
    </citation>
    <scope>NUCLEOTIDE SEQUENCE</scope>
    <source>
        <tissue evidence="10">Leaves</tissue>
    </source>
</reference>
<dbReference type="Pfam" id="PF13359">
    <property type="entry name" value="DDE_Tnp_4"/>
    <property type="match status" value="1"/>
</dbReference>
<dbReference type="STRING" id="4232.A0A251SIP9"/>
<dbReference type="GO" id="GO:0046872">
    <property type="term" value="F:metal ion binding"/>
    <property type="evidence" value="ECO:0007669"/>
    <property type="project" value="UniProtKB-KW"/>
</dbReference>
<dbReference type="AlphaFoldDB" id="A0A251SIP9"/>
<dbReference type="OMA" id="LMANDCV"/>
<evidence type="ECO:0000256" key="7">
    <source>
        <dbReference type="ARBA" id="ARBA00023242"/>
    </source>
</evidence>
<feature type="region of interest" description="Disordered" evidence="8">
    <location>
        <begin position="1"/>
        <end position="26"/>
    </location>
</feature>
<sequence length="115" mass="13124">MCVFNRMDTDGDETDCDRDEENEAEEEKNWLILPDVQDCIGAIDGTHVRASVREHEQPKYIGRKGYATQNIMAACDFNMCFTFAWAGWEGAAHDTRIFNEALRRPEINFPHPIGG</sequence>
<evidence type="ECO:0000313" key="11">
    <source>
        <dbReference type="EMBL" id="OTF98498.1"/>
    </source>
</evidence>
<dbReference type="EMBL" id="CM007903">
    <property type="protein sequence ID" value="OTF98498.1"/>
    <property type="molecule type" value="Genomic_DNA"/>
</dbReference>
<evidence type="ECO:0000256" key="2">
    <source>
        <dbReference type="ARBA" id="ARBA00004123"/>
    </source>
</evidence>
<dbReference type="GO" id="GO:0004518">
    <property type="term" value="F:nuclease activity"/>
    <property type="evidence" value="ECO:0007669"/>
    <property type="project" value="UniProtKB-KW"/>
</dbReference>
<gene>
    <name evidence="11" type="ORF">HannXRQ_Chr14g0446331</name>
    <name evidence="10" type="ORF">HanXRQr2_Chr16g0741111</name>
</gene>
<keyword evidence="12" id="KW-1185">Reference proteome</keyword>
<dbReference type="InterPro" id="IPR027806">
    <property type="entry name" value="HARBI1_dom"/>
</dbReference>
<dbReference type="Gramene" id="mRNA:HanXRQr2_Chr16g0741111">
    <property type="protein sequence ID" value="mRNA:HanXRQr2_Chr16g0741111"/>
    <property type="gene ID" value="HanXRQr2_Chr16g0741111"/>
</dbReference>
<evidence type="ECO:0000256" key="4">
    <source>
        <dbReference type="ARBA" id="ARBA00022722"/>
    </source>
</evidence>
<reference evidence="11" key="2">
    <citation type="submission" date="2017-02" db="EMBL/GenBank/DDBJ databases">
        <title>Sunflower complete genome.</title>
        <authorList>
            <person name="Langlade N."/>
            <person name="Munos S."/>
        </authorList>
    </citation>
    <scope>NUCLEOTIDE SEQUENCE [LARGE SCALE GENOMIC DNA]</scope>
    <source>
        <tissue evidence="11">Leaves</tissue>
    </source>
</reference>
<comment type="cofactor">
    <cofactor evidence="1">
        <name>a divalent metal cation</name>
        <dbReference type="ChEBI" id="CHEBI:60240"/>
    </cofactor>
</comment>
<keyword evidence="5" id="KW-0479">Metal-binding</keyword>
<keyword evidence="6" id="KW-0378">Hydrolase</keyword>